<evidence type="ECO:0000313" key="9">
    <source>
        <dbReference type="Proteomes" id="UP000030664"/>
    </source>
</evidence>
<sequence length="419" mass="44661">MLNQIKSLIERAIPRMSSAIVILTLAAFTSPHYVGIYNVVTLLYTAIQVTIDSGARFAVIRVLTEPGGMKIMNRYRVIMPVLAFVILTGLMLFLLHNGTLENWGEFFQVLPVALAPGFGALGLLYVGTLQATNQWGTLARMQLRASLAGLLVGGTILVLTHSLLGPALQLTVTEGMFALLCWRRARRNTQPLPHSTPGERSILSDMGTMSGYALVSWFQGQAERLFMAVFAGTAVLGTYTAGSAVGRAPGDALAASTANVVRVGIADKETPEEIRSASDHLLLRALMLAFACVLIALAASVVLTPLLGGDWKPAMSMVPFIAMVSFPVVLSWAASVLLVRTGAAWKTFVGPVIGVVFGALIAWVASFDLHLAATLLVIREFAVVLVAYVLVGRSAPWRSFLVAAVLSTIGLAGCWLLVA</sequence>
<evidence type="ECO:0000256" key="4">
    <source>
        <dbReference type="ARBA" id="ARBA00022692"/>
    </source>
</evidence>
<feature type="transmembrane region" description="Helical" evidence="7">
    <location>
        <begin position="348"/>
        <end position="365"/>
    </location>
</feature>
<feature type="transmembrane region" description="Helical" evidence="7">
    <location>
        <begin position="106"/>
        <end position="129"/>
    </location>
</feature>
<dbReference type="STRING" id="223184.AS25_10580"/>
<dbReference type="EMBL" id="JROM01000045">
    <property type="protein sequence ID" value="KHE73858.1"/>
    <property type="molecule type" value="Genomic_DNA"/>
</dbReference>
<dbReference type="eggNOG" id="COG2244">
    <property type="taxonomic scope" value="Bacteria"/>
</dbReference>
<evidence type="ECO:0000256" key="6">
    <source>
        <dbReference type="ARBA" id="ARBA00023136"/>
    </source>
</evidence>
<accession>A0A0B0D8Y0</accession>
<keyword evidence="6 7" id="KW-0472">Membrane</keyword>
<evidence type="ECO:0000256" key="1">
    <source>
        <dbReference type="ARBA" id="ARBA00004651"/>
    </source>
</evidence>
<dbReference type="Pfam" id="PF13440">
    <property type="entry name" value="Polysacc_synt_3"/>
    <property type="match status" value="1"/>
</dbReference>
<dbReference type="Proteomes" id="UP000030664">
    <property type="component" value="Unassembled WGS sequence"/>
</dbReference>
<dbReference type="AlphaFoldDB" id="A0A0B0D8Y0"/>
<dbReference type="GO" id="GO:0005886">
    <property type="term" value="C:plasma membrane"/>
    <property type="evidence" value="ECO:0007669"/>
    <property type="project" value="UniProtKB-SubCell"/>
</dbReference>
<dbReference type="RefSeq" id="WP_035964953.1">
    <property type="nucleotide sequence ID" value="NZ_JROM01000045.1"/>
</dbReference>
<feature type="transmembrane region" description="Helical" evidence="7">
    <location>
        <begin position="400"/>
        <end position="418"/>
    </location>
</feature>
<feature type="transmembrane region" description="Helical" evidence="7">
    <location>
        <begin position="285"/>
        <end position="308"/>
    </location>
</feature>
<keyword evidence="3" id="KW-1003">Cell membrane</keyword>
<evidence type="ECO:0000256" key="2">
    <source>
        <dbReference type="ARBA" id="ARBA00007430"/>
    </source>
</evidence>
<feature type="transmembrane region" description="Helical" evidence="7">
    <location>
        <begin position="371"/>
        <end position="391"/>
    </location>
</feature>
<keyword evidence="5 7" id="KW-1133">Transmembrane helix</keyword>
<proteinExistence type="inferred from homology"/>
<comment type="subcellular location">
    <subcellularLocation>
        <location evidence="1">Cell membrane</location>
        <topology evidence="1">Multi-pass membrane protein</topology>
    </subcellularLocation>
</comment>
<comment type="similarity">
    <text evidence="2">Belongs to the polysaccharide synthase family.</text>
</comment>
<name>A0A0B0D8Y0_9MICC</name>
<dbReference type="PANTHER" id="PTHR30250">
    <property type="entry name" value="PST FAMILY PREDICTED COLANIC ACID TRANSPORTER"/>
    <property type="match status" value="1"/>
</dbReference>
<feature type="transmembrane region" description="Helical" evidence="7">
    <location>
        <begin position="320"/>
        <end position="339"/>
    </location>
</feature>
<keyword evidence="4 7" id="KW-0812">Transmembrane</keyword>
<evidence type="ECO:0000313" key="8">
    <source>
        <dbReference type="EMBL" id="KHE73858.1"/>
    </source>
</evidence>
<dbReference type="InterPro" id="IPR050833">
    <property type="entry name" value="Poly_Biosynth_Transport"/>
</dbReference>
<gene>
    <name evidence="8" type="ORF">AS25_10580</name>
</gene>
<evidence type="ECO:0008006" key="10">
    <source>
        <dbReference type="Google" id="ProtNLM"/>
    </source>
</evidence>
<feature type="transmembrane region" description="Helical" evidence="7">
    <location>
        <begin position="141"/>
        <end position="160"/>
    </location>
</feature>
<evidence type="ECO:0000256" key="3">
    <source>
        <dbReference type="ARBA" id="ARBA00022475"/>
    </source>
</evidence>
<organism evidence="8 9">
    <name type="scientific">Kocuria marina</name>
    <dbReference type="NCBI Taxonomy" id="223184"/>
    <lineage>
        <taxon>Bacteria</taxon>
        <taxon>Bacillati</taxon>
        <taxon>Actinomycetota</taxon>
        <taxon>Actinomycetes</taxon>
        <taxon>Micrococcales</taxon>
        <taxon>Micrococcaceae</taxon>
        <taxon>Kocuria</taxon>
    </lineage>
</organism>
<evidence type="ECO:0000256" key="5">
    <source>
        <dbReference type="ARBA" id="ARBA00022989"/>
    </source>
</evidence>
<comment type="caution">
    <text evidence="8">The sequence shown here is derived from an EMBL/GenBank/DDBJ whole genome shotgun (WGS) entry which is preliminary data.</text>
</comment>
<reference evidence="8 9" key="1">
    <citation type="submission" date="2014-09" db="EMBL/GenBank/DDBJ databases">
        <title>High-quality draft genome sequence of Kocuria marina SO9-6, an actinobacterium isolated from a copper mine.</title>
        <authorList>
            <person name="Castro D.B."/>
            <person name="Pereira L.B."/>
            <person name="Silva M.V."/>
            <person name="Silva B.P."/>
            <person name="Zanardi B.R."/>
            <person name="Carlos C."/>
            <person name="Belgini D.R."/>
            <person name="Limache E.G."/>
            <person name="Lacerda G.V."/>
            <person name="Nery M.B."/>
            <person name="Gomes M.B."/>
            <person name="Souza S."/>
            <person name="Silva T.M."/>
            <person name="Rodrigues V.D."/>
            <person name="Paulino L.C."/>
            <person name="Vicentini R."/>
            <person name="Ferraz L.F."/>
            <person name="Ottoboni L.M."/>
        </authorList>
    </citation>
    <scope>NUCLEOTIDE SEQUENCE [LARGE SCALE GENOMIC DNA]</scope>
    <source>
        <strain evidence="8 9">SO9-6</strain>
    </source>
</reference>
<evidence type="ECO:0000256" key="7">
    <source>
        <dbReference type="SAM" id="Phobius"/>
    </source>
</evidence>
<feature type="transmembrane region" description="Helical" evidence="7">
    <location>
        <begin position="75"/>
        <end position="94"/>
    </location>
</feature>
<protein>
    <recommendedName>
        <fullName evidence="10">Polysaccharide biosynthesis protein</fullName>
    </recommendedName>
</protein>
<dbReference type="PANTHER" id="PTHR30250:SF10">
    <property type="entry name" value="LIPOPOLYSACCHARIDE BIOSYNTHESIS PROTEIN WZXC"/>
    <property type="match status" value="1"/>
</dbReference>